<evidence type="ECO:0000313" key="2">
    <source>
        <dbReference type="Proteomes" id="UP000199031"/>
    </source>
</evidence>
<dbReference type="Pfam" id="PF14119">
    <property type="entry name" value="DUF4288"/>
    <property type="match status" value="1"/>
</dbReference>
<dbReference type="EMBL" id="FOXQ01000007">
    <property type="protein sequence ID" value="SFQ24540.1"/>
    <property type="molecule type" value="Genomic_DNA"/>
</dbReference>
<reference evidence="1 2" key="1">
    <citation type="submission" date="2016-10" db="EMBL/GenBank/DDBJ databases">
        <authorList>
            <person name="de Groot N.N."/>
        </authorList>
    </citation>
    <scope>NUCLEOTIDE SEQUENCE [LARGE SCALE GENOMIC DNA]</scope>
    <source>
        <strain evidence="1 2">DSM 28286</strain>
    </source>
</reference>
<accession>A0A1I5WXX9</accession>
<dbReference type="InterPro" id="IPR025630">
    <property type="entry name" value="DUF4288"/>
</dbReference>
<dbReference type="RefSeq" id="WP_090658966.1">
    <property type="nucleotide sequence ID" value="NZ_FOXQ01000007.1"/>
</dbReference>
<dbReference type="OrthoDB" id="795527at2"/>
<evidence type="ECO:0000313" key="1">
    <source>
        <dbReference type="EMBL" id="SFQ24540.1"/>
    </source>
</evidence>
<name>A0A1I5WXX9_9BACT</name>
<dbReference type="Proteomes" id="UP000199031">
    <property type="component" value="Unassembled WGS sequence"/>
</dbReference>
<dbReference type="STRING" id="1465490.SAMN05444277_10775"/>
<keyword evidence="2" id="KW-1185">Reference proteome</keyword>
<proteinExistence type="predicted"/>
<sequence length="119" mass="13946">MKWYLAKLVYRILCGDGAHTPQFDEQLRLISADDELHAFQKARLFGHKEQDNFLNAADKPVHWRFIDVSEVHELNSLNDGVEIYSRISEEENGEIYTKLTLMRASHLQENFLHTTMQLN</sequence>
<protein>
    <recommendedName>
        <fullName evidence="3">DUF4288 domain-containing protein</fullName>
    </recommendedName>
</protein>
<organism evidence="1 2">
    <name type="scientific">Parafilimonas terrae</name>
    <dbReference type="NCBI Taxonomy" id="1465490"/>
    <lineage>
        <taxon>Bacteria</taxon>
        <taxon>Pseudomonadati</taxon>
        <taxon>Bacteroidota</taxon>
        <taxon>Chitinophagia</taxon>
        <taxon>Chitinophagales</taxon>
        <taxon>Chitinophagaceae</taxon>
        <taxon>Parafilimonas</taxon>
    </lineage>
</organism>
<dbReference type="AlphaFoldDB" id="A0A1I5WXX9"/>
<gene>
    <name evidence="1" type="ORF">SAMN05444277_10775</name>
</gene>
<evidence type="ECO:0008006" key="3">
    <source>
        <dbReference type="Google" id="ProtNLM"/>
    </source>
</evidence>